<evidence type="ECO:0000313" key="1">
    <source>
        <dbReference type="EMBL" id="PKA42813.1"/>
    </source>
</evidence>
<gene>
    <name evidence="1" type="ORF">CWR43_15495</name>
</gene>
<comment type="caution">
    <text evidence="1">The sequence shown here is derived from an EMBL/GenBank/DDBJ whole genome shotgun (WGS) entry which is preliminary data.</text>
</comment>
<dbReference type="Proteomes" id="UP000232164">
    <property type="component" value="Unassembled WGS sequence"/>
</dbReference>
<protein>
    <submittedName>
        <fullName evidence="1">Uncharacterized protein</fullName>
    </submittedName>
</protein>
<proteinExistence type="predicted"/>
<accession>A0A2N0D9M6</accession>
<evidence type="ECO:0000313" key="2">
    <source>
        <dbReference type="Proteomes" id="UP000232164"/>
    </source>
</evidence>
<sequence>MMPTHWVGKGNLLDNTHTAAAPVVVKLRERGEAVVRPDKSWKPYPCLLTRRELQELIANQLG</sequence>
<reference evidence="1 2" key="1">
    <citation type="submission" date="2017-11" db="EMBL/GenBank/DDBJ databases">
        <authorList>
            <person name="Han C.G."/>
        </authorList>
    </citation>
    <scope>NUCLEOTIDE SEQUENCE [LARGE SCALE GENOMIC DNA]</scope>
    <source>
        <strain evidence="1 2">HCNT1</strain>
    </source>
</reference>
<dbReference type="EMBL" id="PIQN01000009">
    <property type="protein sequence ID" value="PKA42813.1"/>
    <property type="molecule type" value="Genomic_DNA"/>
</dbReference>
<dbReference type="AlphaFoldDB" id="A0A2N0D9M6"/>
<name>A0A2N0D9M6_RHISU</name>
<organism evidence="1 2">
    <name type="scientific">Rhizobium sullae</name>
    <name type="common">Rhizobium hedysari</name>
    <dbReference type="NCBI Taxonomy" id="50338"/>
    <lineage>
        <taxon>Bacteria</taxon>
        <taxon>Pseudomonadati</taxon>
        <taxon>Pseudomonadota</taxon>
        <taxon>Alphaproteobacteria</taxon>
        <taxon>Hyphomicrobiales</taxon>
        <taxon>Rhizobiaceae</taxon>
        <taxon>Rhizobium/Agrobacterium group</taxon>
        <taxon>Rhizobium</taxon>
    </lineage>
</organism>
<dbReference type="STRING" id="1041146.GCA_000427985_01735"/>
<reference evidence="1 2" key="2">
    <citation type="submission" date="2017-12" db="EMBL/GenBank/DDBJ databases">
        <title>Genome sequence of Rhizobium sullae HCNT1 isolated from Sulla coronaria nodules and featuring peculiar denitrification phenotypes.</title>
        <authorList>
            <person name="De Diego-Diaz B."/>
            <person name="Treu L."/>
            <person name="Campanaro S."/>
            <person name="Da Silva Duarte V."/>
            <person name="Basaglia M."/>
            <person name="Favaro L."/>
            <person name="Casella S."/>
            <person name="Squartini A."/>
        </authorList>
    </citation>
    <scope>NUCLEOTIDE SEQUENCE [LARGE SCALE GENOMIC DNA]</scope>
    <source>
        <strain evidence="1 2">HCNT1</strain>
    </source>
</reference>